<dbReference type="Proteomes" id="UP000774000">
    <property type="component" value="Unassembled WGS sequence"/>
</dbReference>
<dbReference type="Pfam" id="PF07228">
    <property type="entry name" value="SpoIIE"/>
    <property type="match status" value="1"/>
</dbReference>
<dbReference type="SUPFAM" id="SSF81606">
    <property type="entry name" value="PP2C-like"/>
    <property type="match status" value="1"/>
</dbReference>
<evidence type="ECO:0000259" key="5">
    <source>
        <dbReference type="PROSITE" id="PS50110"/>
    </source>
</evidence>
<dbReference type="SMART" id="SM00331">
    <property type="entry name" value="PP2C_SIG"/>
    <property type="match status" value="1"/>
</dbReference>
<dbReference type="PROSITE" id="PS50110">
    <property type="entry name" value="RESPONSE_REGULATORY"/>
    <property type="match status" value="1"/>
</dbReference>
<dbReference type="InterPro" id="IPR011006">
    <property type="entry name" value="CheY-like_superfamily"/>
</dbReference>
<organism evidence="6 7">
    <name type="scientific">Halanaerobacter jeridensis</name>
    <dbReference type="NCBI Taxonomy" id="706427"/>
    <lineage>
        <taxon>Bacteria</taxon>
        <taxon>Bacillati</taxon>
        <taxon>Bacillota</taxon>
        <taxon>Clostridia</taxon>
        <taxon>Halanaerobiales</taxon>
        <taxon>Halobacteroidaceae</taxon>
        <taxon>Halanaerobacter</taxon>
    </lineage>
</organism>
<evidence type="ECO:0000256" key="2">
    <source>
        <dbReference type="ARBA" id="ARBA00022801"/>
    </source>
</evidence>
<feature type="modified residue" description="4-aspartylphosphate" evidence="4">
    <location>
        <position position="103"/>
    </location>
</feature>
<gene>
    <name evidence="6" type="ORF">JOC47_001581</name>
</gene>
<keyword evidence="7" id="KW-1185">Reference proteome</keyword>
<reference evidence="6" key="1">
    <citation type="submission" date="2021-01" db="EMBL/GenBank/DDBJ databases">
        <title>Genomic Encyclopedia of Type Strains, Phase IV (KMG-IV): sequencing the most valuable type-strain genomes for metagenomic binning, comparative biology and taxonomic classification.</title>
        <authorList>
            <person name="Goeker M."/>
        </authorList>
    </citation>
    <scope>NUCLEOTIDE SEQUENCE</scope>
    <source>
        <strain evidence="6">DSM 23230</strain>
    </source>
</reference>
<dbReference type="InterPro" id="IPR001789">
    <property type="entry name" value="Sig_transdc_resp-reg_receiver"/>
</dbReference>
<dbReference type="Gene3D" id="3.40.50.2300">
    <property type="match status" value="1"/>
</dbReference>
<comment type="caution">
    <text evidence="6">The sequence shown here is derived from an EMBL/GenBank/DDBJ whole genome shotgun (WGS) entry which is preliminary data.</text>
</comment>
<protein>
    <recommendedName>
        <fullName evidence="1">Stage 0 sporulation protein A homolog</fullName>
    </recommendedName>
</protein>
<evidence type="ECO:0000256" key="3">
    <source>
        <dbReference type="ARBA" id="ARBA00024867"/>
    </source>
</evidence>
<evidence type="ECO:0000313" key="6">
    <source>
        <dbReference type="EMBL" id="MBM7556730.1"/>
    </source>
</evidence>
<dbReference type="PANTHER" id="PTHR43156:SF2">
    <property type="entry name" value="STAGE II SPORULATION PROTEIN E"/>
    <property type="match status" value="1"/>
</dbReference>
<keyword evidence="2" id="KW-0378">Hydrolase</keyword>
<dbReference type="AlphaFoldDB" id="A0A939BMJ7"/>
<comment type="function">
    <text evidence="3">May play the central regulatory role in sporulation. It may be an element of the effector pathway responsible for the activation of sporulation genes in response to nutritional stress. Spo0A may act in concert with spo0H (a sigma factor) to control the expression of some genes that are critical to the sporulation process.</text>
</comment>
<proteinExistence type="predicted"/>
<dbReference type="GO" id="GO:0000160">
    <property type="term" value="P:phosphorelay signal transduction system"/>
    <property type="evidence" value="ECO:0007669"/>
    <property type="project" value="InterPro"/>
</dbReference>
<dbReference type="SUPFAM" id="SSF52172">
    <property type="entry name" value="CheY-like"/>
    <property type="match status" value="1"/>
</dbReference>
<dbReference type="GO" id="GO:0016791">
    <property type="term" value="F:phosphatase activity"/>
    <property type="evidence" value="ECO:0007669"/>
    <property type="project" value="TreeGrafter"/>
</dbReference>
<dbReference type="SMART" id="SM00448">
    <property type="entry name" value="REC"/>
    <property type="match status" value="1"/>
</dbReference>
<dbReference type="InterPro" id="IPR036457">
    <property type="entry name" value="PPM-type-like_dom_sf"/>
</dbReference>
<dbReference type="Gene3D" id="3.60.40.10">
    <property type="entry name" value="PPM-type phosphatase domain"/>
    <property type="match status" value="1"/>
</dbReference>
<dbReference type="InterPro" id="IPR052016">
    <property type="entry name" value="Bact_Sigma-Reg"/>
</dbReference>
<accession>A0A939BMJ7</accession>
<evidence type="ECO:0000313" key="7">
    <source>
        <dbReference type="Proteomes" id="UP000774000"/>
    </source>
</evidence>
<name>A0A939BMJ7_9FIRM</name>
<keyword evidence="4" id="KW-0597">Phosphoprotein</keyword>
<dbReference type="RefSeq" id="WP_204701498.1">
    <property type="nucleotide sequence ID" value="NZ_JAFBDQ010000006.1"/>
</dbReference>
<dbReference type="InterPro" id="IPR001932">
    <property type="entry name" value="PPM-type_phosphatase-like_dom"/>
</dbReference>
<evidence type="ECO:0000256" key="1">
    <source>
        <dbReference type="ARBA" id="ARBA00018672"/>
    </source>
</evidence>
<sequence length="436" mass="49531">MKNKEIVFDFNEETDNVESKSLFEEKSGQLKFAASEGKKELMMQSPWKVLIVDDQEEVHQVTEMVLDDFEFQNRGIKFISAYSAAEAKDIIATEDDIAVILLDVVMEEDNSGLQLVKYIRDELENNLVRIILRTGQPGEAPEKEVIKAYDINDYKEKTELTSKKLYTTLMTSLRSYQGLKQLAETTAAKNRIESELNVATKIQSNMLPKDFPPFPERKEIDIFASMTPARQVGGDLYDFFFITEDKLCFVIGDASGKGVPAALFMAIAKKLIKTEALKNIPLERILYNVNNALCRENGELLFVTAFIGILNVKTGKLEFINAGHNAPLIGRDKYWEFLDVKSNFILGITSDYNYQKQSLYLTSDDILFLYTDGVTEAMNEQEEQYSYLRLKKVLEGIKTTDVSIIENKIKGDIEEFVAENSQSDDLTMIVLKFNGT</sequence>
<dbReference type="PANTHER" id="PTHR43156">
    <property type="entry name" value="STAGE II SPORULATION PROTEIN E-RELATED"/>
    <property type="match status" value="1"/>
</dbReference>
<dbReference type="EMBL" id="JAFBDQ010000006">
    <property type="protein sequence ID" value="MBM7556730.1"/>
    <property type="molecule type" value="Genomic_DNA"/>
</dbReference>
<evidence type="ECO:0000256" key="4">
    <source>
        <dbReference type="PROSITE-ProRule" id="PRU00169"/>
    </source>
</evidence>
<dbReference type="Pfam" id="PF00072">
    <property type="entry name" value="Response_reg"/>
    <property type="match status" value="1"/>
</dbReference>
<feature type="domain" description="Response regulatory" evidence="5">
    <location>
        <begin position="48"/>
        <end position="172"/>
    </location>
</feature>